<dbReference type="Pfam" id="PF02580">
    <property type="entry name" value="Tyr_Deacylase"/>
    <property type="match status" value="1"/>
</dbReference>
<comment type="catalytic activity">
    <reaction evidence="2">
        <text>glycyl-tRNA(Ala) + H2O = tRNA(Ala) + glycine + H(+)</text>
        <dbReference type="Rhea" id="RHEA:53744"/>
        <dbReference type="Rhea" id="RHEA-COMP:9657"/>
        <dbReference type="Rhea" id="RHEA-COMP:13640"/>
        <dbReference type="ChEBI" id="CHEBI:15377"/>
        <dbReference type="ChEBI" id="CHEBI:15378"/>
        <dbReference type="ChEBI" id="CHEBI:57305"/>
        <dbReference type="ChEBI" id="CHEBI:78442"/>
        <dbReference type="ChEBI" id="CHEBI:78522"/>
    </reaction>
</comment>
<comment type="catalytic activity">
    <reaction evidence="2">
        <text>a D-aminoacyl-tRNA + H2O = a tRNA + a D-alpha-amino acid + H(+)</text>
        <dbReference type="Rhea" id="RHEA:13953"/>
        <dbReference type="Rhea" id="RHEA-COMP:10123"/>
        <dbReference type="Rhea" id="RHEA-COMP:10124"/>
        <dbReference type="ChEBI" id="CHEBI:15377"/>
        <dbReference type="ChEBI" id="CHEBI:15378"/>
        <dbReference type="ChEBI" id="CHEBI:59871"/>
        <dbReference type="ChEBI" id="CHEBI:78442"/>
        <dbReference type="ChEBI" id="CHEBI:79333"/>
        <dbReference type="EC" id="3.1.1.96"/>
    </reaction>
</comment>
<dbReference type="GO" id="GO:0051500">
    <property type="term" value="F:D-tyrosyl-tRNA(Tyr) deacylase activity"/>
    <property type="evidence" value="ECO:0007669"/>
    <property type="project" value="TreeGrafter"/>
</dbReference>
<dbReference type="GO" id="GO:0106026">
    <property type="term" value="F:Gly-tRNA(Ala) deacylase activity"/>
    <property type="evidence" value="ECO:0007669"/>
    <property type="project" value="UniProtKB-UniRule"/>
</dbReference>
<keyword evidence="2" id="KW-0820">tRNA-binding</keyword>
<protein>
    <recommendedName>
        <fullName evidence="2">D-aminoacyl-tRNA deacylase</fullName>
        <shortName evidence="2">DTD</shortName>
        <ecNumber evidence="2">3.1.1.96</ecNumber>
    </recommendedName>
    <alternativeName>
        <fullName evidence="2">Gly-tRNA(Ala) deacylase</fullName>
        <ecNumber evidence="2">3.1.1.-</ecNumber>
    </alternativeName>
</protein>
<organism evidence="3 4">
    <name type="scientific">Desulforhopalus singaporensis</name>
    <dbReference type="NCBI Taxonomy" id="91360"/>
    <lineage>
        <taxon>Bacteria</taxon>
        <taxon>Pseudomonadati</taxon>
        <taxon>Thermodesulfobacteriota</taxon>
        <taxon>Desulfobulbia</taxon>
        <taxon>Desulfobulbales</taxon>
        <taxon>Desulfocapsaceae</taxon>
        <taxon>Desulforhopalus</taxon>
    </lineage>
</organism>
<gene>
    <name evidence="2" type="primary">dtd</name>
    <name evidence="3" type="ORF">SAMN05660330_00777</name>
</gene>
<evidence type="ECO:0000256" key="2">
    <source>
        <dbReference type="HAMAP-Rule" id="MF_00518"/>
    </source>
</evidence>
<name>A0A1H0LF24_9BACT</name>
<dbReference type="FunFam" id="3.50.80.10:FF:000001">
    <property type="entry name" value="D-aminoacyl-tRNA deacylase"/>
    <property type="match status" value="1"/>
</dbReference>
<dbReference type="InterPro" id="IPR003732">
    <property type="entry name" value="Daa-tRNA_deacyls_DTD"/>
</dbReference>
<sequence>MRAVVQRVSRAAVGTEGRTIGRIGTGLLILLGIQDQDDDSDIAWMAEKAVNLRIFEDKQGKMNLSVADIGGEMLIISQFTLYGDCRKGRRPGFSDAARPEIAEPLYHRFVAAVRDRGIKVATGAFQADMEVELINDGPVTLLLDSDKKF</sequence>
<dbReference type="GO" id="GO:0005737">
    <property type="term" value="C:cytoplasm"/>
    <property type="evidence" value="ECO:0007669"/>
    <property type="project" value="UniProtKB-SubCell"/>
</dbReference>
<dbReference type="EC" id="3.1.1.96" evidence="2"/>
<dbReference type="GO" id="GO:0000049">
    <property type="term" value="F:tRNA binding"/>
    <property type="evidence" value="ECO:0007669"/>
    <property type="project" value="UniProtKB-UniRule"/>
</dbReference>
<evidence type="ECO:0000313" key="3">
    <source>
        <dbReference type="EMBL" id="SDO66686.1"/>
    </source>
</evidence>
<dbReference type="SUPFAM" id="SSF69500">
    <property type="entry name" value="DTD-like"/>
    <property type="match status" value="1"/>
</dbReference>
<dbReference type="GO" id="GO:0019478">
    <property type="term" value="P:D-amino acid catabolic process"/>
    <property type="evidence" value="ECO:0007669"/>
    <property type="project" value="UniProtKB-UniRule"/>
</dbReference>
<feature type="short sequence motif" description="Gly-cisPro motif, important for rejection of L-amino acids" evidence="2">
    <location>
        <begin position="137"/>
        <end position="138"/>
    </location>
</feature>
<dbReference type="OrthoDB" id="9801395at2"/>
<comment type="domain">
    <text evidence="2">A Gly-cisPro motif from one monomer fits into the active site of the other monomer to allow specific chiral rejection of L-amino acids.</text>
</comment>
<evidence type="ECO:0000313" key="4">
    <source>
        <dbReference type="Proteomes" id="UP000199073"/>
    </source>
</evidence>
<dbReference type="Proteomes" id="UP000199073">
    <property type="component" value="Unassembled WGS sequence"/>
</dbReference>
<comment type="subunit">
    <text evidence="2">Homodimer.</text>
</comment>
<dbReference type="RefSeq" id="WP_092219971.1">
    <property type="nucleotide sequence ID" value="NZ_FNJI01000004.1"/>
</dbReference>
<comment type="similarity">
    <text evidence="1 2">Belongs to the DTD family.</text>
</comment>
<dbReference type="STRING" id="91360.SAMN05660330_00777"/>
<dbReference type="EMBL" id="FNJI01000004">
    <property type="protein sequence ID" value="SDO66686.1"/>
    <property type="molecule type" value="Genomic_DNA"/>
</dbReference>
<dbReference type="GO" id="GO:0043908">
    <property type="term" value="F:Ser(Gly)-tRNA(Ala) hydrolase activity"/>
    <property type="evidence" value="ECO:0007669"/>
    <property type="project" value="UniProtKB-UniRule"/>
</dbReference>
<dbReference type="InterPro" id="IPR023509">
    <property type="entry name" value="DTD-like_sf"/>
</dbReference>
<proteinExistence type="inferred from homology"/>
<dbReference type="CDD" id="cd00563">
    <property type="entry name" value="Dtyr_deacylase"/>
    <property type="match status" value="1"/>
</dbReference>
<keyword evidence="4" id="KW-1185">Reference proteome</keyword>
<comment type="subcellular location">
    <subcellularLocation>
        <location evidence="2">Cytoplasm</location>
    </subcellularLocation>
</comment>
<dbReference type="PANTHER" id="PTHR10472">
    <property type="entry name" value="D-TYROSYL-TRNA TYR DEACYLASE"/>
    <property type="match status" value="1"/>
</dbReference>
<evidence type="ECO:0000256" key="1">
    <source>
        <dbReference type="ARBA" id="ARBA00009673"/>
    </source>
</evidence>
<comment type="function">
    <text evidence="2">An aminoacyl-tRNA editing enzyme that deacylates mischarged D-aminoacyl-tRNAs. Also deacylates mischarged glycyl-tRNA(Ala), protecting cells against glycine mischarging by AlaRS. Acts via tRNA-based rather than protein-based catalysis; rejects L-amino acids rather than detecting D-amino acids in the active site. By recycling D-aminoacyl-tRNA to D-amino acids and free tRNA molecules, this enzyme counteracts the toxicity associated with the formation of D-aminoacyl-tRNA entities in vivo and helps enforce protein L-homochirality.</text>
</comment>
<dbReference type="Gene3D" id="3.50.80.10">
    <property type="entry name" value="D-tyrosyl-tRNA(Tyr) deacylase"/>
    <property type="match status" value="1"/>
</dbReference>
<accession>A0A1H0LF24</accession>
<dbReference type="EC" id="3.1.1.-" evidence="2"/>
<keyword evidence="2" id="KW-0963">Cytoplasm</keyword>
<dbReference type="NCBIfam" id="TIGR00256">
    <property type="entry name" value="D-aminoacyl-tRNA deacylase"/>
    <property type="match status" value="1"/>
</dbReference>
<dbReference type="HAMAP" id="MF_00518">
    <property type="entry name" value="Deacylase_Dtd"/>
    <property type="match status" value="1"/>
</dbReference>
<dbReference type="PANTHER" id="PTHR10472:SF5">
    <property type="entry name" value="D-AMINOACYL-TRNA DEACYLASE 1"/>
    <property type="match status" value="1"/>
</dbReference>
<reference evidence="3 4" key="1">
    <citation type="submission" date="2016-10" db="EMBL/GenBank/DDBJ databases">
        <authorList>
            <person name="de Groot N.N."/>
        </authorList>
    </citation>
    <scope>NUCLEOTIDE SEQUENCE [LARGE SCALE GENOMIC DNA]</scope>
    <source>
        <strain evidence="3 4">DSM 12130</strain>
    </source>
</reference>
<keyword evidence="2" id="KW-0378">Hydrolase</keyword>
<dbReference type="AlphaFoldDB" id="A0A1H0LF24"/>
<keyword evidence="2" id="KW-0694">RNA-binding</keyword>